<sequence length="139" mass="16460">MKKIVIIFSVSLTLLVLLLIWIISDNKNDTLSRFEDHLRDDNFSFETYELNEDNLFNLELVGKKPVHFRISEEDSLHVYSYPFNIQAPIAKGSFRAKTETYDMVSYNLYTINNLFIIYEYNSEIDNVNEELDNSIKRFN</sequence>
<organism evidence="2 3">
    <name type="scientific">Aquibacillus halophilus</name>
    <dbReference type="NCBI Taxonomy" id="930132"/>
    <lineage>
        <taxon>Bacteria</taxon>
        <taxon>Bacillati</taxon>
        <taxon>Bacillota</taxon>
        <taxon>Bacilli</taxon>
        <taxon>Bacillales</taxon>
        <taxon>Bacillaceae</taxon>
        <taxon>Aquibacillus</taxon>
    </lineage>
</organism>
<dbReference type="AlphaFoldDB" id="A0A6A8DDW8"/>
<name>A0A6A8DDW8_9BACI</name>
<dbReference type="OrthoDB" id="2886580at2"/>
<keyword evidence="1" id="KW-0812">Transmembrane</keyword>
<keyword evidence="1" id="KW-0472">Membrane</keyword>
<comment type="caution">
    <text evidence="2">The sequence shown here is derived from an EMBL/GenBank/DDBJ whole genome shotgun (WGS) entry which is preliminary data.</text>
</comment>
<evidence type="ECO:0000313" key="3">
    <source>
        <dbReference type="Proteomes" id="UP000799092"/>
    </source>
</evidence>
<gene>
    <name evidence="2" type="ORF">GH741_00275</name>
</gene>
<evidence type="ECO:0000313" key="2">
    <source>
        <dbReference type="EMBL" id="MRH41107.1"/>
    </source>
</evidence>
<keyword evidence="1" id="KW-1133">Transmembrane helix</keyword>
<dbReference type="RefSeq" id="WP_153734778.1">
    <property type="nucleotide sequence ID" value="NZ_WJNG01000001.1"/>
</dbReference>
<accession>A0A6A8DDW8</accession>
<dbReference type="EMBL" id="WJNG01000001">
    <property type="protein sequence ID" value="MRH41107.1"/>
    <property type="molecule type" value="Genomic_DNA"/>
</dbReference>
<protein>
    <submittedName>
        <fullName evidence="2">Uncharacterized protein</fullName>
    </submittedName>
</protein>
<keyword evidence="3" id="KW-1185">Reference proteome</keyword>
<evidence type="ECO:0000256" key="1">
    <source>
        <dbReference type="SAM" id="Phobius"/>
    </source>
</evidence>
<proteinExistence type="predicted"/>
<dbReference type="Proteomes" id="UP000799092">
    <property type="component" value="Unassembled WGS sequence"/>
</dbReference>
<feature type="transmembrane region" description="Helical" evidence="1">
    <location>
        <begin position="6"/>
        <end position="24"/>
    </location>
</feature>
<reference evidence="2" key="1">
    <citation type="submission" date="2019-11" db="EMBL/GenBank/DDBJ databases">
        <authorList>
            <person name="Li J."/>
        </authorList>
    </citation>
    <scope>NUCLEOTIDE SEQUENCE</scope>
    <source>
        <strain evidence="2">B6B</strain>
    </source>
</reference>